<sequence length="356" mass="38648">MSPQQVNISAHAAPSNFTSVDAISRHDSRVQKTRKQASTGGGRAWSEDEEAYLLQARLQKMPYKHIAAHLKKTELACRLHYHQLSHGSNRSKRTDSVTSSNAGSNASCNASSNAGSVAGSIAGSLAPSPIMSHSMPSPINETMRAATPPTYNYSSPPSFHVQLPPAATLIQRADSNSPPPQNFNQPVALLSKPSLPHRALSDSAANLPHRLDCDLTAGQVSTSHVDQERLRHIYETHRASFWSLIASEYGAGASPLLLEETWKRGNATNAPPTPCASPASDTQSFRSVHLGYNTKPLHRLSTPVHETKINATSISALLGIDASPSSPMEREFVKRMEERRDNRAIVTGLRIGQRYE</sequence>
<dbReference type="Proteomes" id="UP001285354">
    <property type="component" value="Unassembled WGS sequence"/>
</dbReference>
<keyword evidence="3" id="KW-1185">Reference proteome</keyword>
<accession>A0AAD9T3G1</accession>
<gene>
    <name evidence="2" type="ORF">QTJ16_002568</name>
</gene>
<dbReference type="EMBL" id="JAUBYV010000003">
    <property type="protein sequence ID" value="KAK2627922.1"/>
    <property type="molecule type" value="Genomic_DNA"/>
</dbReference>
<proteinExistence type="predicted"/>
<evidence type="ECO:0000313" key="3">
    <source>
        <dbReference type="Proteomes" id="UP001285354"/>
    </source>
</evidence>
<organism evidence="2 3">
    <name type="scientific">Diplocarpon rosae</name>
    <dbReference type="NCBI Taxonomy" id="946125"/>
    <lineage>
        <taxon>Eukaryota</taxon>
        <taxon>Fungi</taxon>
        <taxon>Dikarya</taxon>
        <taxon>Ascomycota</taxon>
        <taxon>Pezizomycotina</taxon>
        <taxon>Leotiomycetes</taxon>
        <taxon>Helotiales</taxon>
        <taxon>Drepanopezizaceae</taxon>
        <taxon>Diplocarpon</taxon>
    </lineage>
</organism>
<name>A0AAD9T3G1_9HELO</name>
<evidence type="ECO:0000313" key="2">
    <source>
        <dbReference type="EMBL" id="KAK2627922.1"/>
    </source>
</evidence>
<reference evidence="2" key="1">
    <citation type="submission" date="2023-06" db="EMBL/GenBank/DDBJ databases">
        <title>Draft genome of Marssonina rosae.</title>
        <authorList>
            <person name="Cheng Q."/>
        </authorList>
    </citation>
    <scope>NUCLEOTIDE SEQUENCE</scope>
    <source>
        <strain evidence="2">R4</strain>
    </source>
</reference>
<feature type="compositionally biased region" description="Low complexity" evidence="1">
    <location>
        <begin position="99"/>
        <end position="113"/>
    </location>
</feature>
<comment type="caution">
    <text evidence="2">The sequence shown here is derived from an EMBL/GenBank/DDBJ whole genome shotgun (WGS) entry which is preliminary data.</text>
</comment>
<feature type="region of interest" description="Disordered" evidence="1">
    <location>
        <begin position="85"/>
        <end position="113"/>
    </location>
</feature>
<evidence type="ECO:0000256" key="1">
    <source>
        <dbReference type="SAM" id="MobiDB-lite"/>
    </source>
</evidence>
<evidence type="ECO:0008006" key="4">
    <source>
        <dbReference type="Google" id="ProtNLM"/>
    </source>
</evidence>
<dbReference type="AlphaFoldDB" id="A0AAD9T3G1"/>
<protein>
    <recommendedName>
        <fullName evidence="4">Myb-like domain-containing protein</fullName>
    </recommendedName>
</protein>
<dbReference type="InterPro" id="IPR001005">
    <property type="entry name" value="SANT/Myb"/>
</dbReference>
<feature type="region of interest" description="Disordered" evidence="1">
    <location>
        <begin position="1"/>
        <end position="45"/>
    </location>
</feature>
<dbReference type="CDD" id="cd00167">
    <property type="entry name" value="SANT"/>
    <property type="match status" value="1"/>
</dbReference>